<dbReference type="Gene3D" id="3.30.160.60">
    <property type="entry name" value="Classic Zinc Finger"/>
    <property type="match status" value="1"/>
</dbReference>
<comment type="caution">
    <text evidence="6">The sequence shown here is derived from an EMBL/GenBank/DDBJ whole genome shotgun (WGS) entry which is preliminary data.</text>
</comment>
<name>A0A4Y7SC64_COPMI</name>
<feature type="compositionally biased region" description="Basic and acidic residues" evidence="3">
    <location>
        <begin position="157"/>
        <end position="173"/>
    </location>
</feature>
<gene>
    <name evidence="6" type="ORF">FA13DRAFT_1719886</name>
</gene>
<dbReference type="InterPro" id="IPR013087">
    <property type="entry name" value="Znf_C2H2_type"/>
</dbReference>
<dbReference type="GO" id="GO:0008270">
    <property type="term" value="F:zinc ion binding"/>
    <property type="evidence" value="ECO:0007669"/>
    <property type="project" value="UniProtKB-KW"/>
</dbReference>
<feature type="chain" id="PRO_5021504738" description="C2H2-type domain-containing protein" evidence="4">
    <location>
        <begin position="21"/>
        <end position="307"/>
    </location>
</feature>
<proteinExistence type="predicted"/>
<feature type="signal peptide" evidence="4">
    <location>
        <begin position="1"/>
        <end position="20"/>
    </location>
</feature>
<evidence type="ECO:0000256" key="2">
    <source>
        <dbReference type="SAM" id="Coils"/>
    </source>
</evidence>
<dbReference type="PROSITE" id="PS50157">
    <property type="entry name" value="ZINC_FINGER_C2H2_2"/>
    <property type="match status" value="1"/>
</dbReference>
<evidence type="ECO:0000256" key="4">
    <source>
        <dbReference type="SAM" id="SignalP"/>
    </source>
</evidence>
<feature type="domain" description="C2H2-type" evidence="5">
    <location>
        <begin position="85"/>
        <end position="113"/>
    </location>
</feature>
<evidence type="ECO:0000313" key="7">
    <source>
        <dbReference type="Proteomes" id="UP000298030"/>
    </source>
</evidence>
<evidence type="ECO:0000256" key="1">
    <source>
        <dbReference type="PROSITE-ProRule" id="PRU00042"/>
    </source>
</evidence>
<feature type="coiled-coil region" evidence="2">
    <location>
        <begin position="56"/>
        <end position="83"/>
    </location>
</feature>
<dbReference type="AlphaFoldDB" id="A0A4Y7SC64"/>
<organism evidence="6 7">
    <name type="scientific">Coprinellus micaceus</name>
    <name type="common">Glistening ink-cap mushroom</name>
    <name type="synonym">Coprinus micaceus</name>
    <dbReference type="NCBI Taxonomy" id="71717"/>
    <lineage>
        <taxon>Eukaryota</taxon>
        <taxon>Fungi</taxon>
        <taxon>Dikarya</taxon>
        <taxon>Basidiomycota</taxon>
        <taxon>Agaricomycotina</taxon>
        <taxon>Agaricomycetes</taxon>
        <taxon>Agaricomycetidae</taxon>
        <taxon>Agaricales</taxon>
        <taxon>Agaricineae</taxon>
        <taxon>Psathyrellaceae</taxon>
        <taxon>Coprinellus</taxon>
    </lineage>
</organism>
<sequence>MRFSTLTTLLLVSSTSLSLARYSDNGLAARDLDDVVLDAREVLEDLGFHARAFQSAALSARRLDHLEARMAGLEEELEARDKNLYKCPKCSKAFATLAQLKDHETKVHPKPKPSPRELKNRTNSIQRDTKKRDTSSRGDEISRRELNLKPRKKVSKGRQDTRTKKRKTNEESRTNLIGACEHHVRLGLLGIDDDSGCFLTSMVLSHLLHSTLDIYIHPLENALCASMDAAAAFGSCEVAKSTGALTRRFPFGRSLVQRPMFPLDGSGEGSISPSAHRRLYPPSSDETPTPWLLEPFVIHPLAGECEG</sequence>
<keyword evidence="1" id="KW-0479">Metal-binding</keyword>
<evidence type="ECO:0000313" key="6">
    <source>
        <dbReference type="EMBL" id="TEB18455.1"/>
    </source>
</evidence>
<keyword evidence="7" id="KW-1185">Reference proteome</keyword>
<protein>
    <recommendedName>
        <fullName evidence="5">C2H2-type domain-containing protein</fullName>
    </recommendedName>
</protein>
<keyword evidence="1" id="KW-0863">Zinc-finger</keyword>
<feature type="region of interest" description="Disordered" evidence="3">
    <location>
        <begin position="101"/>
        <end position="173"/>
    </location>
</feature>
<keyword evidence="4" id="KW-0732">Signal</keyword>
<dbReference type="SMART" id="SM00355">
    <property type="entry name" value="ZnF_C2H2"/>
    <property type="match status" value="1"/>
</dbReference>
<keyword evidence="1" id="KW-0862">Zinc</keyword>
<keyword evidence="2" id="KW-0175">Coiled coil</keyword>
<accession>A0A4Y7SC64</accession>
<evidence type="ECO:0000256" key="3">
    <source>
        <dbReference type="SAM" id="MobiDB-lite"/>
    </source>
</evidence>
<reference evidence="6 7" key="1">
    <citation type="journal article" date="2019" name="Nat. Ecol. Evol.">
        <title>Megaphylogeny resolves global patterns of mushroom evolution.</title>
        <authorList>
            <person name="Varga T."/>
            <person name="Krizsan K."/>
            <person name="Foldi C."/>
            <person name="Dima B."/>
            <person name="Sanchez-Garcia M."/>
            <person name="Sanchez-Ramirez S."/>
            <person name="Szollosi G.J."/>
            <person name="Szarkandi J.G."/>
            <person name="Papp V."/>
            <person name="Albert L."/>
            <person name="Andreopoulos W."/>
            <person name="Angelini C."/>
            <person name="Antonin V."/>
            <person name="Barry K.W."/>
            <person name="Bougher N.L."/>
            <person name="Buchanan P."/>
            <person name="Buyck B."/>
            <person name="Bense V."/>
            <person name="Catcheside P."/>
            <person name="Chovatia M."/>
            <person name="Cooper J."/>
            <person name="Damon W."/>
            <person name="Desjardin D."/>
            <person name="Finy P."/>
            <person name="Geml J."/>
            <person name="Haridas S."/>
            <person name="Hughes K."/>
            <person name="Justo A."/>
            <person name="Karasinski D."/>
            <person name="Kautmanova I."/>
            <person name="Kiss B."/>
            <person name="Kocsube S."/>
            <person name="Kotiranta H."/>
            <person name="LaButti K.M."/>
            <person name="Lechner B.E."/>
            <person name="Liimatainen K."/>
            <person name="Lipzen A."/>
            <person name="Lukacs Z."/>
            <person name="Mihaltcheva S."/>
            <person name="Morgado L.N."/>
            <person name="Niskanen T."/>
            <person name="Noordeloos M.E."/>
            <person name="Ohm R.A."/>
            <person name="Ortiz-Santana B."/>
            <person name="Ovrebo C."/>
            <person name="Racz N."/>
            <person name="Riley R."/>
            <person name="Savchenko A."/>
            <person name="Shiryaev A."/>
            <person name="Soop K."/>
            <person name="Spirin V."/>
            <person name="Szebenyi C."/>
            <person name="Tomsovsky M."/>
            <person name="Tulloss R.E."/>
            <person name="Uehling J."/>
            <person name="Grigoriev I.V."/>
            <person name="Vagvolgyi C."/>
            <person name="Papp T."/>
            <person name="Martin F.M."/>
            <person name="Miettinen O."/>
            <person name="Hibbett D.S."/>
            <person name="Nagy L.G."/>
        </authorList>
    </citation>
    <scope>NUCLEOTIDE SEQUENCE [LARGE SCALE GENOMIC DNA]</scope>
    <source>
        <strain evidence="6 7">FP101781</strain>
    </source>
</reference>
<dbReference type="EMBL" id="QPFP01000251">
    <property type="protein sequence ID" value="TEB18455.1"/>
    <property type="molecule type" value="Genomic_DNA"/>
</dbReference>
<dbReference type="PROSITE" id="PS00028">
    <property type="entry name" value="ZINC_FINGER_C2H2_1"/>
    <property type="match status" value="1"/>
</dbReference>
<evidence type="ECO:0000259" key="5">
    <source>
        <dbReference type="PROSITE" id="PS50157"/>
    </source>
</evidence>
<feature type="region of interest" description="Disordered" evidence="3">
    <location>
        <begin position="266"/>
        <end position="285"/>
    </location>
</feature>
<feature type="compositionally biased region" description="Basic and acidic residues" evidence="3">
    <location>
        <begin position="127"/>
        <end position="148"/>
    </location>
</feature>
<dbReference type="Proteomes" id="UP000298030">
    <property type="component" value="Unassembled WGS sequence"/>
</dbReference>